<feature type="domain" description="Glycoside hydrolase family 2 catalytic" evidence="5">
    <location>
        <begin position="317"/>
        <end position="517"/>
    </location>
</feature>
<dbReference type="Pfam" id="PF00703">
    <property type="entry name" value="Glyco_hydro_2"/>
    <property type="match status" value="1"/>
</dbReference>
<comment type="similarity">
    <text evidence="1">Belongs to the glycosyl hydrolase 2 family.</text>
</comment>
<name>A0A0D1XI74_ANEMI</name>
<evidence type="ECO:0000259" key="5">
    <source>
        <dbReference type="Pfam" id="PF02836"/>
    </source>
</evidence>
<dbReference type="PANTHER" id="PTHR43536:SF1">
    <property type="entry name" value="MANNOSYLGLYCOPROTEIN ENDO-BETA-MANNOSIDASE"/>
    <property type="match status" value="1"/>
</dbReference>
<keyword evidence="9" id="KW-1185">Reference proteome</keyword>
<dbReference type="GO" id="GO:0004553">
    <property type="term" value="F:hydrolase activity, hydrolyzing O-glycosyl compounds"/>
    <property type="evidence" value="ECO:0007669"/>
    <property type="project" value="InterPro"/>
</dbReference>
<dbReference type="Gene3D" id="2.60.120.260">
    <property type="entry name" value="Galactose-binding domain-like"/>
    <property type="match status" value="1"/>
</dbReference>
<dbReference type="InterPro" id="IPR036156">
    <property type="entry name" value="Beta-gal/glucu_dom_sf"/>
</dbReference>
<evidence type="ECO:0000259" key="6">
    <source>
        <dbReference type="Pfam" id="PF22666"/>
    </source>
</evidence>
<keyword evidence="2" id="KW-0378">Hydrolase</keyword>
<dbReference type="STRING" id="47500.AF333_24250"/>
<dbReference type="Pfam" id="PF02836">
    <property type="entry name" value="Glyco_hydro_2_C"/>
    <property type="match status" value="1"/>
</dbReference>
<dbReference type="EMBL" id="FNED01000001">
    <property type="protein sequence ID" value="SDI03978.1"/>
    <property type="molecule type" value="Genomic_DNA"/>
</dbReference>
<reference evidence="8 10" key="2">
    <citation type="submission" date="2016-10" db="EMBL/GenBank/DDBJ databases">
        <authorList>
            <person name="de Groot N.N."/>
        </authorList>
    </citation>
    <scope>NUCLEOTIDE SEQUENCE [LARGE SCALE GENOMIC DNA]</scope>
    <source>
        <strain evidence="8 10">DSM 2895</strain>
    </source>
</reference>
<dbReference type="SUPFAM" id="SSF51445">
    <property type="entry name" value="(Trans)glycosidases"/>
    <property type="match status" value="1"/>
</dbReference>
<dbReference type="InterPro" id="IPR006103">
    <property type="entry name" value="Glyco_hydro_2_cat"/>
</dbReference>
<gene>
    <name evidence="7" type="ORF">AF333_24250</name>
    <name evidence="8" type="ORF">SAMN04487909_101328</name>
</gene>
<feature type="domain" description="Glycoside hydrolase family 2 immunoglobulin-like beta-sandwich" evidence="4">
    <location>
        <begin position="193"/>
        <end position="309"/>
    </location>
</feature>
<dbReference type="InterPro" id="IPR008979">
    <property type="entry name" value="Galactose-bd-like_sf"/>
</dbReference>
<evidence type="ECO:0000256" key="2">
    <source>
        <dbReference type="ARBA" id="ARBA00022801"/>
    </source>
</evidence>
<dbReference type="PANTHER" id="PTHR43536">
    <property type="entry name" value="MANNOSYLGLYCOPROTEIN ENDO-BETA-MANNOSIDASE"/>
    <property type="match status" value="1"/>
</dbReference>
<evidence type="ECO:0000313" key="10">
    <source>
        <dbReference type="Proteomes" id="UP000182836"/>
    </source>
</evidence>
<sequence length="750" mass="87464">MHQEWSLRGVWQCLPDKENILENGIENKIVYAPEIHPWKEIVVPSHWQKAGFEQHQGAMWYRRTFLAPNKQENLGYHLHFGGVDYFSEVWLNGMYLGAHEGDFDPFAFSVTGFLRFGKENELIVKVVSAIDKKPERKEIAKGGLYHWDCLPVRQEGLSDCPEVPSAASAHYPNPLLNPGGIWQDVTLVAKPVVHIERLRITPHLRDEYTKANIYVDIEVRNETGEEQDIELRVKIAPHNFPKEGREDIAQVSATFLRPGSLNHTTRLTIQNPALWWSWDLGHPHLYTATVEVKMDGTIIDSSSEVFGIREITRDEKWQFRLNGERIFIKGNNYLSDQFLSLMTASQYEQDIQMMLDAYMNMTRLFAHAEKPEFYRLCDEKGIMIFQDLPFQWGYRSDGEFITRAADVARRYVEMLYNHPSVVLWCCHSESRLHDYNKLDNVLMETVKSIDVTRPIHKNSVLIDRGELPAFFATWEEFAKYVPNHLSVNWVGWYWGKITDAEFYNPMFITEYGTQSLPDEESLKKFIVEEKLWPLDMEAWRMRGFQNNIYTKMMGEYPTTLGELVERTQEYQVQFYKEHTEALRRKKYNNVNGIMQFHFVNTWPAIDWAIVDYYRRPKKAYYAVVHAFAPLQLSFAGHVERLENALRITMEAWVVNDYRRELEGHEISYRLLASDGTVIEERAVLAPLITPDSSRCFDQAVLDLPLTEEVYRIEGDLRDKEGNIIARNTKILFPRINEAEVETAAHVNAGL</sequence>
<dbReference type="InterPro" id="IPR006102">
    <property type="entry name" value="Ig-like_GH2"/>
</dbReference>
<keyword evidence="3" id="KW-0326">Glycosidase</keyword>
<accession>A0A0D1XI74</accession>
<dbReference type="InterPro" id="IPR043534">
    <property type="entry name" value="EBDG/EBM"/>
</dbReference>
<dbReference type="Proteomes" id="UP000037269">
    <property type="component" value="Unassembled WGS sequence"/>
</dbReference>
<reference evidence="7 9" key="1">
    <citation type="submission" date="2015-07" db="EMBL/GenBank/DDBJ databases">
        <title>Fjat-14205 dsm 2895.</title>
        <authorList>
            <person name="Liu B."/>
            <person name="Wang J."/>
            <person name="Zhu Y."/>
            <person name="Liu G."/>
            <person name="Chen Q."/>
            <person name="Chen Z."/>
            <person name="Lan J."/>
            <person name="Che J."/>
            <person name="Ge C."/>
            <person name="Shi H."/>
            <person name="Pan Z."/>
            <person name="Liu X."/>
        </authorList>
    </citation>
    <scope>NUCLEOTIDE SEQUENCE [LARGE SCALE GENOMIC DNA]</scope>
    <source>
        <strain evidence="7 9">DSM 2895</strain>
    </source>
</reference>
<dbReference type="SUPFAM" id="SSF49785">
    <property type="entry name" value="Galactose-binding domain-like"/>
    <property type="match status" value="1"/>
</dbReference>
<organism evidence="7 9">
    <name type="scientific">Aneurinibacillus migulanus</name>
    <name type="common">Bacillus migulanus</name>
    <dbReference type="NCBI Taxonomy" id="47500"/>
    <lineage>
        <taxon>Bacteria</taxon>
        <taxon>Bacillati</taxon>
        <taxon>Bacillota</taxon>
        <taxon>Bacilli</taxon>
        <taxon>Bacillales</taxon>
        <taxon>Paenibacillaceae</taxon>
        <taxon>Aneurinibacillus group</taxon>
        <taxon>Aneurinibacillus</taxon>
    </lineage>
</organism>
<dbReference type="Gene3D" id="2.60.40.10">
    <property type="entry name" value="Immunoglobulins"/>
    <property type="match status" value="1"/>
</dbReference>
<dbReference type="PATRIC" id="fig|47500.8.peg.3405"/>
<protein>
    <submittedName>
        <fullName evidence="8">Beta-mannosidase</fullName>
    </submittedName>
</protein>
<evidence type="ECO:0000313" key="7">
    <source>
        <dbReference type="EMBL" id="KON98085.1"/>
    </source>
</evidence>
<dbReference type="Pfam" id="PF22666">
    <property type="entry name" value="Glyco_hydro_2_N2"/>
    <property type="match status" value="1"/>
</dbReference>
<dbReference type="InterPro" id="IPR054593">
    <property type="entry name" value="Beta-mannosidase-like_N2"/>
</dbReference>
<evidence type="ECO:0000313" key="8">
    <source>
        <dbReference type="EMBL" id="SDI03978.1"/>
    </source>
</evidence>
<evidence type="ECO:0000259" key="4">
    <source>
        <dbReference type="Pfam" id="PF00703"/>
    </source>
</evidence>
<evidence type="ECO:0000256" key="1">
    <source>
        <dbReference type="ARBA" id="ARBA00007401"/>
    </source>
</evidence>
<dbReference type="GO" id="GO:0005975">
    <property type="term" value="P:carbohydrate metabolic process"/>
    <property type="evidence" value="ECO:0007669"/>
    <property type="project" value="InterPro"/>
</dbReference>
<dbReference type="InterPro" id="IPR017853">
    <property type="entry name" value="GH"/>
</dbReference>
<feature type="domain" description="Beta-mannosidase-like galactose-binding" evidence="6">
    <location>
        <begin position="58"/>
        <end position="154"/>
    </location>
</feature>
<dbReference type="EMBL" id="LGUG01000004">
    <property type="protein sequence ID" value="KON98085.1"/>
    <property type="molecule type" value="Genomic_DNA"/>
</dbReference>
<evidence type="ECO:0000256" key="3">
    <source>
        <dbReference type="ARBA" id="ARBA00023295"/>
    </source>
</evidence>
<dbReference type="Proteomes" id="UP000182836">
    <property type="component" value="Unassembled WGS sequence"/>
</dbReference>
<proteinExistence type="inferred from homology"/>
<dbReference type="GeneID" id="42308237"/>
<dbReference type="SUPFAM" id="SSF49303">
    <property type="entry name" value="beta-Galactosidase/glucuronidase domain"/>
    <property type="match status" value="1"/>
</dbReference>
<dbReference type="Gene3D" id="3.20.20.80">
    <property type="entry name" value="Glycosidases"/>
    <property type="match status" value="1"/>
</dbReference>
<dbReference type="RefSeq" id="WP_043068014.1">
    <property type="nucleotide sequence ID" value="NZ_BJOA01000001.1"/>
</dbReference>
<dbReference type="InterPro" id="IPR013783">
    <property type="entry name" value="Ig-like_fold"/>
</dbReference>
<dbReference type="AlphaFoldDB" id="A0A0D1XI74"/>
<evidence type="ECO:0000313" key="9">
    <source>
        <dbReference type="Proteomes" id="UP000037269"/>
    </source>
</evidence>
<dbReference type="OrthoDB" id="9801077at2"/>